<dbReference type="GeneID" id="105052597"/>
<feature type="domain" description="PP4R3 EVH1-like" evidence="5">
    <location>
        <begin position="15"/>
        <end position="114"/>
    </location>
</feature>
<dbReference type="InParanoid" id="A0A6I9S1F6"/>
<feature type="compositionally biased region" description="Basic and acidic residues" evidence="3">
    <location>
        <begin position="776"/>
        <end position="796"/>
    </location>
</feature>
<feature type="compositionally biased region" description="Polar residues" evidence="3">
    <location>
        <begin position="702"/>
        <end position="727"/>
    </location>
</feature>
<feature type="domain" description="Serine/threonine-protein phosphatase 4 regulatory subunit 3-like central" evidence="4">
    <location>
        <begin position="175"/>
        <end position="657"/>
    </location>
</feature>
<accession>A0A6I9S1F6</accession>
<dbReference type="SUPFAM" id="SSF48371">
    <property type="entry name" value="ARM repeat"/>
    <property type="match status" value="1"/>
</dbReference>
<dbReference type="InterPro" id="IPR051137">
    <property type="entry name" value="PP4R3-like"/>
</dbReference>
<keyword evidence="6" id="KW-1185">Reference proteome</keyword>
<dbReference type="GO" id="GO:0005654">
    <property type="term" value="C:nucleoplasm"/>
    <property type="evidence" value="ECO:0007669"/>
    <property type="project" value="TreeGrafter"/>
</dbReference>
<feature type="compositionally biased region" description="Low complexity" evidence="3">
    <location>
        <begin position="800"/>
        <end position="815"/>
    </location>
</feature>
<sequence length="895" mass="100717">MGGQGKGSNSSNSMQRVKVYRLNDDGKWDDQGTGHVSVDYLESSEDLGLIVIDEEDSDTLLVHRISSNDIYRRQEDTIISWRDPELATELALSFQEATGCSYIWDHICGVQRNLHFSSLGNLEIGPHPAMESLEATNALQSNDESFRAVNSELRELPSIELSSLPLILKTVLECGITDQMRVAELILQDQEFFPRLLDLFRMCEDLENVDGLHMIFRLVKGIILLNSPQIFDRIFGDEFILDIIGSLEYDPEVPQVQRHRAFLKEHVVFKEAIPIKDSSVLSKIHQTYRVGYVKDVILPRILDEATIASLNSIIHANNAAVISLLKDDASFIQELFARMRSTSTSTESKRELVLFLHEFCSLSKSLQMVQQLRLFRDLAGEGIFDIITDVLQSQDRKLVSAGADILILFLNQDPNLLRSYVIQQEGNSLLGLLVKGMITDFGEDMHCQFLEIIRILVDSYSTSGSQKDTIIEIFYEKHLDQLIDVIASSCPPKSNSWTVIKSSGFGSRVESHAATKPEILSNICELLCFCVIHHLYRIKCYFLANNAIEKILFLTCRREKFLVVAAVRFMRTIISRNDEHLLRHIVKNNLVKPIIDAFIENGNRYNMLHSGVLELLEYIRKENLKSLIIYIVDSFWNQLQKFEHLGSIQAFKIKYEQSMENCDTKNTATMVDPRKKIEERALEKEEEEYFNEDSDEEDSASHLPNTRSQNARMSLPNGTKVSYSSFRPGSGGLVDYEDDDDDEDYNPPPRKSESSTENDELIVFSKTKRKSTAAADSKEEVHELSKKQKLDQRVNDVKVASSATACSTASHTDTASGREPSPPAASHATDTNGVLDEHDAENETAGPQSYNCVPDAADTRQGCGDDSPSIPASNSSPERVVTGKDVTGSEPYSVR</sequence>
<feature type="region of interest" description="Disordered" evidence="3">
    <location>
        <begin position="684"/>
        <end position="895"/>
    </location>
</feature>
<dbReference type="Gene3D" id="2.30.29.30">
    <property type="entry name" value="Pleckstrin-homology domain (PH domain)/Phosphotyrosine-binding domain (PTB)"/>
    <property type="match status" value="1"/>
</dbReference>
<dbReference type="Pfam" id="PF04802">
    <property type="entry name" value="PP4R3"/>
    <property type="match status" value="1"/>
</dbReference>
<dbReference type="RefSeq" id="XP_010931755.1">
    <property type="nucleotide sequence ID" value="XM_010933453.2"/>
</dbReference>
<dbReference type="InterPro" id="IPR011993">
    <property type="entry name" value="PH-like_dom_sf"/>
</dbReference>
<dbReference type="Proteomes" id="UP000504607">
    <property type="component" value="Chromosome 10"/>
</dbReference>
<dbReference type="AlphaFoldDB" id="A0A6I9S1F6"/>
<dbReference type="FunCoup" id="A0A6I9S1F6">
    <property type="interactions" value="3334"/>
</dbReference>
<evidence type="ECO:0000313" key="7">
    <source>
        <dbReference type="RefSeq" id="XP_010931755.1"/>
    </source>
</evidence>
<feature type="compositionally biased region" description="Acidic residues" evidence="3">
    <location>
        <begin position="735"/>
        <end position="745"/>
    </location>
</feature>
<evidence type="ECO:0000256" key="3">
    <source>
        <dbReference type="SAM" id="MobiDB-lite"/>
    </source>
</evidence>
<dbReference type="GO" id="GO:0030289">
    <property type="term" value="C:protein phosphatase 4 complex"/>
    <property type="evidence" value="ECO:0007669"/>
    <property type="project" value="TreeGrafter"/>
</dbReference>
<comment type="subcellular location">
    <subcellularLocation>
        <location evidence="1">Nucleus</location>
    </subcellularLocation>
</comment>
<proteinExistence type="predicted"/>
<evidence type="ECO:0000313" key="6">
    <source>
        <dbReference type="Proteomes" id="UP000504607"/>
    </source>
</evidence>
<dbReference type="PANTHER" id="PTHR23318:SF0">
    <property type="entry name" value="SERINE_THREONINE-PROTEIN PHOSPHATASE 4 REGULATORY SUBUNIT 3"/>
    <property type="match status" value="1"/>
</dbReference>
<dbReference type="InterPro" id="IPR016024">
    <property type="entry name" value="ARM-type_fold"/>
</dbReference>
<evidence type="ECO:0000259" key="5">
    <source>
        <dbReference type="Pfam" id="PF22972"/>
    </source>
</evidence>
<organism evidence="6 7">
    <name type="scientific">Elaeis guineensis var. tenera</name>
    <name type="common">Oil palm</name>
    <dbReference type="NCBI Taxonomy" id="51953"/>
    <lineage>
        <taxon>Eukaryota</taxon>
        <taxon>Viridiplantae</taxon>
        <taxon>Streptophyta</taxon>
        <taxon>Embryophyta</taxon>
        <taxon>Tracheophyta</taxon>
        <taxon>Spermatophyta</taxon>
        <taxon>Magnoliopsida</taxon>
        <taxon>Liliopsida</taxon>
        <taxon>Arecaceae</taxon>
        <taxon>Arecoideae</taxon>
        <taxon>Cocoseae</taxon>
        <taxon>Elaeidinae</taxon>
        <taxon>Elaeis</taxon>
    </lineage>
</organism>
<reference evidence="7" key="1">
    <citation type="submission" date="2025-08" db="UniProtKB">
        <authorList>
            <consortium name="RefSeq"/>
        </authorList>
    </citation>
    <scope>IDENTIFICATION</scope>
</reference>
<gene>
    <name evidence="7" type="primary">LOC105052597</name>
</gene>
<dbReference type="KEGG" id="egu:105052597"/>
<dbReference type="PANTHER" id="PTHR23318">
    <property type="entry name" value="ATP SYNTHASE GAMMA-RELATED"/>
    <property type="match status" value="1"/>
</dbReference>
<dbReference type="InterPro" id="IPR011989">
    <property type="entry name" value="ARM-like"/>
</dbReference>
<protein>
    <submittedName>
        <fullName evidence="7">Serine/threonine-protein phosphatase 4 regulatory subunit 3B isoform X1</fullName>
    </submittedName>
</protein>
<feature type="compositionally biased region" description="Acidic residues" evidence="3">
    <location>
        <begin position="684"/>
        <end position="698"/>
    </location>
</feature>
<name>A0A6I9S1F6_ELAGV</name>
<dbReference type="InterPro" id="IPR006887">
    <property type="entry name" value="P4R3-like_central_dom"/>
</dbReference>
<evidence type="ECO:0000256" key="1">
    <source>
        <dbReference type="ARBA" id="ARBA00004123"/>
    </source>
</evidence>
<dbReference type="Pfam" id="PF22972">
    <property type="entry name" value="EVH1_PP4R3"/>
    <property type="match status" value="1"/>
</dbReference>
<dbReference type="Gene3D" id="1.25.10.10">
    <property type="entry name" value="Leucine-rich Repeat Variant"/>
    <property type="match status" value="1"/>
</dbReference>
<dbReference type="GO" id="GO:0072542">
    <property type="term" value="F:protein phosphatase activator activity"/>
    <property type="evidence" value="ECO:0007669"/>
    <property type="project" value="TreeGrafter"/>
</dbReference>
<dbReference type="SUPFAM" id="SSF50729">
    <property type="entry name" value="PH domain-like"/>
    <property type="match status" value="1"/>
</dbReference>
<keyword evidence="2" id="KW-0539">Nucleus</keyword>
<dbReference type="InterPro" id="IPR055236">
    <property type="entry name" value="EVH1_PP4R3"/>
</dbReference>
<dbReference type="OrthoDB" id="27483at2759"/>
<evidence type="ECO:0000256" key="2">
    <source>
        <dbReference type="ARBA" id="ARBA00023242"/>
    </source>
</evidence>
<evidence type="ECO:0000259" key="4">
    <source>
        <dbReference type="Pfam" id="PF04802"/>
    </source>
</evidence>